<accession>A0ABY4MIL1</accession>
<dbReference type="EMBL" id="CP086322">
    <property type="protein sequence ID" value="UQA97398.1"/>
    <property type="molecule type" value="Genomic_DNA"/>
</dbReference>
<evidence type="ECO:0000313" key="2">
    <source>
        <dbReference type="Proteomes" id="UP000830115"/>
    </source>
</evidence>
<protein>
    <submittedName>
        <fullName evidence="1">Uncharacterized protein</fullName>
    </submittedName>
</protein>
<dbReference type="Proteomes" id="UP000830115">
    <property type="component" value="Chromosome"/>
</dbReference>
<evidence type="ECO:0000313" key="1">
    <source>
        <dbReference type="EMBL" id="UQA97398.1"/>
    </source>
</evidence>
<sequence length="73" mass="8024">MGAAWEWIRVFNRDHPKAGRGDYAGDEAVWPDAISGVCAPSPDTAEHLAVASLADTFDVLVHIRRVSPVRWLP</sequence>
<name>A0ABY4MIL1_9ACTN</name>
<gene>
    <name evidence="1" type="ORF">K9S39_41020</name>
</gene>
<reference evidence="1" key="1">
    <citation type="submission" date="2021-10" db="EMBL/GenBank/DDBJ databases">
        <title>Streptomyces nigrumlapis sp.nov.,an antimicrobial producing actinobacterium isolated from Black Gobi rocks.</title>
        <authorList>
            <person name="Wen Y."/>
            <person name="Zhang W."/>
            <person name="Liu X.G."/>
        </authorList>
    </citation>
    <scope>NUCLEOTIDE SEQUENCE</scope>
    <source>
        <strain evidence="1">ST13-2-2</strain>
    </source>
</reference>
<keyword evidence="2" id="KW-1185">Reference proteome</keyword>
<organism evidence="1 2">
    <name type="scientific">Streptomyces halobius</name>
    <dbReference type="NCBI Taxonomy" id="2879846"/>
    <lineage>
        <taxon>Bacteria</taxon>
        <taxon>Bacillati</taxon>
        <taxon>Actinomycetota</taxon>
        <taxon>Actinomycetes</taxon>
        <taxon>Kitasatosporales</taxon>
        <taxon>Streptomycetaceae</taxon>
        <taxon>Streptomyces</taxon>
    </lineage>
</organism>
<dbReference type="RefSeq" id="WP_248868325.1">
    <property type="nucleotide sequence ID" value="NZ_CP086322.1"/>
</dbReference>
<proteinExistence type="predicted"/>